<comment type="caution">
    <text evidence="3">The sequence shown here is derived from an EMBL/GenBank/DDBJ whole genome shotgun (WGS) entry which is preliminary data.</text>
</comment>
<organism evidence="3 4">
    <name type="scientific">Saccharothrix carnea</name>
    <dbReference type="NCBI Taxonomy" id="1280637"/>
    <lineage>
        <taxon>Bacteria</taxon>
        <taxon>Bacillati</taxon>
        <taxon>Actinomycetota</taxon>
        <taxon>Actinomycetes</taxon>
        <taxon>Pseudonocardiales</taxon>
        <taxon>Pseudonocardiaceae</taxon>
        <taxon>Saccharothrix</taxon>
    </lineage>
</organism>
<accession>A0A2P8HBU8</accession>
<gene>
    <name evidence="3" type="ORF">B0I31_13025</name>
</gene>
<evidence type="ECO:0000313" key="3">
    <source>
        <dbReference type="EMBL" id="PSL43686.1"/>
    </source>
</evidence>
<keyword evidence="2" id="KW-0472">Membrane</keyword>
<sequence length="366" mass="39299">MDRAGQVRVMTAPEVADREHGTSAIAFLGAVRVELRRAGLSVQDLAQDLGRSTETVRDGVQHRVREWSFYQRILIACAADRATVEHLRDAWRRLDAAKRTTPSRPANVVPISRYVAEVRKPEPRAVPVADGELEAGTPGEFISLLRRVQVRSGLTPAEIAVRGGIPRSTAYRFVNDQKNTALPTKMEQVRAFLVACGLPEPQVEKVMVVWCELQGGAASVGVPVPAGPPVEQADPETPGSAVEGRQEPDSAVHLRDVVLPLLTGLARPVLAMASVLVGTALTVVVVTFAGSWRASQQVLVVMLMALLFTVIATAWCVGANQRDDTGRWRRGPSPDGGLKVEEVVGAPAVIGLDDESEPDTAGSGRR</sequence>
<keyword evidence="2" id="KW-1133">Transmembrane helix</keyword>
<evidence type="ECO:0000256" key="2">
    <source>
        <dbReference type="SAM" id="Phobius"/>
    </source>
</evidence>
<evidence type="ECO:0008006" key="5">
    <source>
        <dbReference type="Google" id="ProtNLM"/>
    </source>
</evidence>
<feature type="transmembrane region" description="Helical" evidence="2">
    <location>
        <begin position="269"/>
        <end position="292"/>
    </location>
</feature>
<evidence type="ECO:0000313" key="4">
    <source>
        <dbReference type="Proteomes" id="UP000241118"/>
    </source>
</evidence>
<dbReference type="Proteomes" id="UP000241118">
    <property type="component" value="Unassembled WGS sequence"/>
</dbReference>
<name>A0A2P8HBU8_SACCR</name>
<evidence type="ECO:0000256" key="1">
    <source>
        <dbReference type="SAM" id="MobiDB-lite"/>
    </source>
</evidence>
<protein>
    <recommendedName>
        <fullName evidence="5">Helix-turn-helix protein</fullName>
    </recommendedName>
</protein>
<feature type="transmembrane region" description="Helical" evidence="2">
    <location>
        <begin position="298"/>
        <end position="320"/>
    </location>
</feature>
<reference evidence="3 4" key="1">
    <citation type="submission" date="2018-03" db="EMBL/GenBank/DDBJ databases">
        <title>Genomic Encyclopedia of Type Strains, Phase III (KMG-III): the genomes of soil and plant-associated and newly described type strains.</title>
        <authorList>
            <person name="Whitman W."/>
        </authorList>
    </citation>
    <scope>NUCLEOTIDE SEQUENCE [LARGE SCALE GENOMIC DNA]</scope>
    <source>
        <strain evidence="3 4">CGMCC 4.7097</strain>
    </source>
</reference>
<proteinExistence type="predicted"/>
<dbReference type="EMBL" id="PYAX01000030">
    <property type="protein sequence ID" value="PSL43686.1"/>
    <property type="molecule type" value="Genomic_DNA"/>
</dbReference>
<keyword evidence="4" id="KW-1185">Reference proteome</keyword>
<keyword evidence="2" id="KW-0812">Transmembrane</keyword>
<feature type="region of interest" description="Disordered" evidence="1">
    <location>
        <begin position="224"/>
        <end position="248"/>
    </location>
</feature>
<dbReference type="AlphaFoldDB" id="A0A2P8HBU8"/>